<dbReference type="PANTHER" id="PTHR11910">
    <property type="entry name" value="ATP SYNTHASE DELTA CHAIN"/>
    <property type="match status" value="1"/>
</dbReference>
<comment type="function">
    <text evidence="8">This protein is part of the stalk that links CF(0) to CF(1). It either transmits conformational changes from CF(0) to CF(1) or is implicated in proton conduction.</text>
</comment>
<comment type="function">
    <text evidence="8">F(1)F(0) ATP synthase produces ATP from ADP in the presence of a proton or sodium gradient. F-type ATPases consist of two structural domains, F(1) containing the extramembraneous catalytic core and F(0) containing the membrane proton channel, linked together by a central stalk and a peripheral stalk. During catalysis, ATP synthesis in the catalytic domain of F(1) is coupled via a rotary mechanism of the central stalk subunits to proton translocation.</text>
</comment>
<comment type="similarity">
    <text evidence="8">Belongs to the ATPase delta chain family.</text>
</comment>
<dbReference type="RefSeq" id="WP_014239438.1">
    <property type="nucleotide sequence ID" value="NZ_CP012914.1"/>
</dbReference>
<keyword evidence="7 8" id="KW-0066">ATP synthesis</keyword>
<evidence type="ECO:0000313" key="10">
    <source>
        <dbReference type="EMBL" id="MDX5954829.1"/>
    </source>
</evidence>
<dbReference type="Pfam" id="PF00213">
    <property type="entry name" value="OSCP"/>
    <property type="match status" value="1"/>
</dbReference>
<dbReference type="Proteomes" id="UP000298774">
    <property type="component" value="Chromosome"/>
</dbReference>
<dbReference type="SUPFAM" id="SSF47928">
    <property type="entry name" value="N-terminal domain of the delta subunit of the F1F0-ATP synthase"/>
    <property type="match status" value="1"/>
</dbReference>
<keyword evidence="2 8" id="KW-0813">Transport</keyword>
<keyword evidence="6 8" id="KW-0139">CF(1)</keyword>
<gene>
    <name evidence="8" type="primary">atpH</name>
    <name evidence="11" type="ORF">D3868_05955</name>
    <name evidence="12" type="ORF">D3869_05375</name>
    <name evidence="9" type="ORF">DS837_07975</name>
    <name evidence="10" type="ORF">SIM66_27040</name>
</gene>
<evidence type="ECO:0000256" key="8">
    <source>
        <dbReference type="HAMAP-Rule" id="MF_01416"/>
    </source>
</evidence>
<dbReference type="AlphaFoldDB" id="A0A0P0F9F0"/>
<dbReference type="EMBL" id="QOKV01000003">
    <property type="protein sequence ID" value="KAA0687146.1"/>
    <property type="molecule type" value="Genomic_DNA"/>
</dbReference>
<dbReference type="InterPro" id="IPR026015">
    <property type="entry name" value="ATP_synth_OSCP/delta_N_sf"/>
</dbReference>
<dbReference type="KEGG" id="abf:AMK58_11760"/>
<dbReference type="Proteomes" id="UP000476837">
    <property type="component" value="Unassembled WGS sequence"/>
</dbReference>
<dbReference type="EMBL" id="CP032339">
    <property type="protein sequence ID" value="QCO08629.1"/>
    <property type="molecule type" value="Genomic_DNA"/>
</dbReference>
<dbReference type="InterPro" id="IPR000711">
    <property type="entry name" value="ATPase_OSCP/dsu"/>
</dbReference>
<keyword evidence="16" id="KW-1185">Reference proteome</keyword>
<evidence type="ECO:0000256" key="7">
    <source>
        <dbReference type="ARBA" id="ARBA00023310"/>
    </source>
</evidence>
<protein>
    <recommendedName>
        <fullName evidence="8">ATP synthase subunit delta</fullName>
    </recommendedName>
    <alternativeName>
        <fullName evidence="8">ATP synthase F(1) sector subunit delta</fullName>
    </alternativeName>
    <alternativeName>
        <fullName evidence="8">F-type ATPase subunit delta</fullName>
        <shortName evidence="8">F-ATPase subunit delta</shortName>
    </alternativeName>
</protein>
<evidence type="ECO:0000313" key="15">
    <source>
        <dbReference type="Proteomes" id="UP000476837"/>
    </source>
</evidence>
<keyword evidence="8" id="KW-1003">Cell membrane</keyword>
<dbReference type="EMBL" id="CP032345">
    <property type="protein sequence ID" value="QCO14698.1"/>
    <property type="molecule type" value="Genomic_DNA"/>
</dbReference>
<evidence type="ECO:0000313" key="16">
    <source>
        <dbReference type="Proteomes" id="UP001277471"/>
    </source>
</evidence>
<dbReference type="NCBIfam" id="NF004402">
    <property type="entry name" value="PRK05758.2-2"/>
    <property type="match status" value="1"/>
</dbReference>
<comment type="subcellular location">
    <subcellularLocation>
        <location evidence="8">Cell membrane</location>
        <topology evidence="8">Peripheral membrane protein</topology>
    </subcellularLocation>
    <subcellularLocation>
        <location evidence="1">Membrane</location>
    </subcellularLocation>
</comment>
<evidence type="ECO:0000313" key="12">
    <source>
        <dbReference type="EMBL" id="QCO14698.1"/>
    </source>
</evidence>
<evidence type="ECO:0000313" key="11">
    <source>
        <dbReference type="EMBL" id="QCO08629.1"/>
    </source>
</evidence>
<evidence type="ECO:0000256" key="3">
    <source>
        <dbReference type="ARBA" id="ARBA00022781"/>
    </source>
</evidence>
<dbReference type="InterPro" id="IPR020781">
    <property type="entry name" value="ATPase_OSCP/d_CS"/>
</dbReference>
<accession>A0A0P0F9F0</accession>
<evidence type="ECO:0000256" key="2">
    <source>
        <dbReference type="ARBA" id="ARBA00022448"/>
    </source>
</evidence>
<organism evidence="11 14">
    <name type="scientific">Azospirillum brasilense</name>
    <dbReference type="NCBI Taxonomy" id="192"/>
    <lineage>
        <taxon>Bacteria</taxon>
        <taxon>Pseudomonadati</taxon>
        <taxon>Pseudomonadota</taxon>
        <taxon>Alphaproteobacteria</taxon>
        <taxon>Rhodospirillales</taxon>
        <taxon>Azospirillaceae</taxon>
        <taxon>Azospirillum</taxon>
    </lineage>
</organism>
<dbReference type="HAMAP" id="MF_01416">
    <property type="entry name" value="ATP_synth_delta_bact"/>
    <property type="match status" value="1"/>
</dbReference>
<dbReference type="Proteomes" id="UP000298693">
    <property type="component" value="Chromosome"/>
</dbReference>
<keyword evidence="3 8" id="KW-0375">Hydrogen ion transport</keyword>
<dbReference type="NCBIfam" id="NF004406">
    <property type="entry name" value="PRK05758.3-2"/>
    <property type="match status" value="1"/>
</dbReference>
<evidence type="ECO:0000313" key="13">
    <source>
        <dbReference type="Proteomes" id="UP000298693"/>
    </source>
</evidence>
<dbReference type="GeneID" id="56452299"/>
<dbReference type="GO" id="GO:0045259">
    <property type="term" value="C:proton-transporting ATP synthase complex"/>
    <property type="evidence" value="ECO:0007669"/>
    <property type="project" value="UniProtKB-KW"/>
</dbReference>
<reference evidence="13 14" key="2">
    <citation type="submission" date="2018-09" db="EMBL/GenBank/DDBJ databases">
        <title>Whole genome based analysis of evolution and adaptive divergence in Indian and Brazilian strains of Azospirillum brasilense.</title>
        <authorList>
            <person name="Singh C."/>
            <person name="Tripathi A.K."/>
        </authorList>
    </citation>
    <scope>NUCLEOTIDE SEQUENCE [LARGE SCALE GENOMIC DNA]</scope>
    <source>
        <strain evidence="11 14">MTCC4038</strain>
        <strain evidence="12 13">MTCC4039</strain>
    </source>
</reference>
<dbReference type="EMBL" id="JAWXYC010000004">
    <property type="protein sequence ID" value="MDX5954829.1"/>
    <property type="molecule type" value="Genomic_DNA"/>
</dbReference>
<dbReference type="NCBIfam" id="TIGR01145">
    <property type="entry name" value="ATP_synt_delta"/>
    <property type="match status" value="1"/>
</dbReference>
<evidence type="ECO:0000256" key="4">
    <source>
        <dbReference type="ARBA" id="ARBA00023065"/>
    </source>
</evidence>
<evidence type="ECO:0000256" key="6">
    <source>
        <dbReference type="ARBA" id="ARBA00023196"/>
    </source>
</evidence>
<dbReference type="Proteomes" id="UP001277471">
    <property type="component" value="Unassembled WGS sequence"/>
</dbReference>
<sequence>MAIEGTGVSELATRYSIALFELADENKALDQVASDLVALKQILAESADLRRLVRSPVISRADQGRAMAAVLDRAEVSDLTKRFIGLVAKNRRLFALEGMIEGYLAELARRRGEVTAQVTSAQPLSDAQLAAVTDTLKASIGSKVLVNTSVDPALIGGMIVKFGSRMVDTSVRTKLNKLQLAMKASGGSV</sequence>
<evidence type="ECO:0000256" key="5">
    <source>
        <dbReference type="ARBA" id="ARBA00023136"/>
    </source>
</evidence>
<dbReference type="PRINTS" id="PR00125">
    <property type="entry name" value="ATPASEDELTA"/>
</dbReference>
<dbReference type="Gene3D" id="1.10.520.20">
    <property type="entry name" value="N-terminal domain of the delta subunit of the F1F0-ATP synthase"/>
    <property type="match status" value="1"/>
</dbReference>
<proteinExistence type="inferred from homology"/>
<dbReference type="PROSITE" id="PS00389">
    <property type="entry name" value="ATPASE_DELTA"/>
    <property type="match status" value="1"/>
</dbReference>
<keyword evidence="5 8" id="KW-0472">Membrane</keyword>
<reference evidence="10 16" key="3">
    <citation type="submission" date="2023-11" db="EMBL/GenBank/DDBJ databases">
        <title>MicrobeMod: A computational toolkit for identifying prokaryotic methylation and restriction-modification with nanopore sequencing.</title>
        <authorList>
            <person name="Crits-Christoph A."/>
            <person name="Kang S.C."/>
            <person name="Lee H."/>
            <person name="Ostrov N."/>
        </authorList>
    </citation>
    <scope>NUCLEOTIDE SEQUENCE [LARGE SCALE GENOMIC DNA]</scope>
    <source>
        <strain evidence="10 16">ATCC 29145</strain>
    </source>
</reference>
<dbReference type="GO" id="GO:0005886">
    <property type="term" value="C:plasma membrane"/>
    <property type="evidence" value="ECO:0007669"/>
    <property type="project" value="UniProtKB-SubCell"/>
</dbReference>
<keyword evidence="4 8" id="KW-0406">Ion transport</keyword>
<evidence type="ECO:0000256" key="1">
    <source>
        <dbReference type="ARBA" id="ARBA00004370"/>
    </source>
</evidence>
<evidence type="ECO:0000313" key="9">
    <source>
        <dbReference type="EMBL" id="KAA0687146.1"/>
    </source>
</evidence>
<name>A0A0P0F9F0_AZOBR</name>
<reference evidence="9 15" key="1">
    <citation type="submission" date="2018-07" db="EMBL/GenBank/DDBJ databases">
        <title>Genome sequence of Roseomonas fauriae ATCC 49958.</title>
        <authorList>
            <person name="Sant'Anna F.H."/>
            <person name="Baldani J.I."/>
            <person name="Zilli J.E."/>
            <person name="Reis V.M."/>
            <person name="Hartmann A."/>
            <person name="Cruz L."/>
            <person name="de Souza E.M."/>
            <person name="de Oliveira Pedrosa F."/>
            <person name="Passaglia L.M.P."/>
        </authorList>
    </citation>
    <scope>NUCLEOTIDE SEQUENCE [LARGE SCALE GENOMIC DNA]</scope>
    <source>
        <strain evidence="9 15">ATCC 49958</strain>
    </source>
</reference>
<dbReference type="GO" id="GO:0046933">
    <property type="term" value="F:proton-transporting ATP synthase activity, rotational mechanism"/>
    <property type="evidence" value="ECO:0007669"/>
    <property type="project" value="UniProtKB-UniRule"/>
</dbReference>
<evidence type="ECO:0000313" key="14">
    <source>
        <dbReference type="Proteomes" id="UP000298774"/>
    </source>
</evidence>